<keyword evidence="1" id="KW-0472">Membrane</keyword>
<dbReference type="EMBL" id="BAAAQX010000015">
    <property type="protein sequence ID" value="GAA2210104.1"/>
    <property type="molecule type" value="Genomic_DNA"/>
</dbReference>
<sequence length="62" mass="6508">MSTQRSSPASRAPQPVIVIVLVLVIGFHAGYSPDQLREIVSIVLVALIALVAARAVRLSAAD</sequence>
<protein>
    <submittedName>
        <fullName evidence="2">Uncharacterized protein</fullName>
    </submittedName>
</protein>
<keyword evidence="1" id="KW-1133">Transmembrane helix</keyword>
<keyword evidence="1" id="KW-0812">Transmembrane</keyword>
<gene>
    <name evidence="2" type="ORF">GCM10009850_055630</name>
</gene>
<comment type="caution">
    <text evidence="2">The sequence shown here is derived from an EMBL/GenBank/DDBJ whole genome shotgun (WGS) entry which is preliminary data.</text>
</comment>
<proteinExistence type="predicted"/>
<keyword evidence="3" id="KW-1185">Reference proteome</keyword>
<evidence type="ECO:0000313" key="3">
    <source>
        <dbReference type="Proteomes" id="UP001499843"/>
    </source>
</evidence>
<dbReference type="RefSeq" id="WP_344480465.1">
    <property type="nucleotide sequence ID" value="NZ_BAAAQX010000015.1"/>
</dbReference>
<evidence type="ECO:0000256" key="1">
    <source>
        <dbReference type="SAM" id="Phobius"/>
    </source>
</evidence>
<organism evidence="2 3">
    <name type="scientific">Nonomuraea monospora</name>
    <dbReference type="NCBI Taxonomy" id="568818"/>
    <lineage>
        <taxon>Bacteria</taxon>
        <taxon>Bacillati</taxon>
        <taxon>Actinomycetota</taxon>
        <taxon>Actinomycetes</taxon>
        <taxon>Streptosporangiales</taxon>
        <taxon>Streptosporangiaceae</taxon>
        <taxon>Nonomuraea</taxon>
    </lineage>
</organism>
<feature type="transmembrane region" description="Helical" evidence="1">
    <location>
        <begin position="12"/>
        <end position="33"/>
    </location>
</feature>
<reference evidence="2 3" key="1">
    <citation type="journal article" date="2019" name="Int. J. Syst. Evol. Microbiol.">
        <title>The Global Catalogue of Microorganisms (GCM) 10K type strain sequencing project: providing services to taxonomists for standard genome sequencing and annotation.</title>
        <authorList>
            <consortium name="The Broad Institute Genomics Platform"/>
            <consortium name="The Broad Institute Genome Sequencing Center for Infectious Disease"/>
            <person name="Wu L."/>
            <person name="Ma J."/>
        </authorList>
    </citation>
    <scope>NUCLEOTIDE SEQUENCE [LARGE SCALE GENOMIC DNA]</scope>
    <source>
        <strain evidence="2 3">JCM 16114</strain>
    </source>
</reference>
<dbReference type="Proteomes" id="UP001499843">
    <property type="component" value="Unassembled WGS sequence"/>
</dbReference>
<accession>A0ABN3CL66</accession>
<evidence type="ECO:0000313" key="2">
    <source>
        <dbReference type="EMBL" id="GAA2210104.1"/>
    </source>
</evidence>
<name>A0ABN3CL66_9ACTN</name>
<feature type="transmembrane region" description="Helical" evidence="1">
    <location>
        <begin position="39"/>
        <end position="56"/>
    </location>
</feature>